<dbReference type="InterPro" id="IPR032466">
    <property type="entry name" value="Metal_Hydrolase"/>
</dbReference>
<dbReference type="AlphaFoldDB" id="A0A291LWM9"/>
<evidence type="ECO:0000313" key="2">
    <source>
        <dbReference type="Proteomes" id="UP000219050"/>
    </source>
</evidence>
<dbReference type="KEGG" id="cmag:CBW24_03415"/>
<accession>A0A291LWM9</accession>
<proteinExistence type="predicted"/>
<evidence type="ECO:0000313" key="1">
    <source>
        <dbReference type="EMBL" id="ATI41143.1"/>
    </source>
</evidence>
<dbReference type="PANTHER" id="PTHR10443:SF12">
    <property type="entry name" value="DIPEPTIDASE"/>
    <property type="match status" value="1"/>
</dbReference>
<dbReference type="Proteomes" id="UP000219050">
    <property type="component" value="Chromosome"/>
</dbReference>
<gene>
    <name evidence="1" type="ORF">CBW24_03415</name>
</gene>
<dbReference type="SUPFAM" id="SSF51556">
    <property type="entry name" value="Metallo-dependent hydrolases"/>
    <property type="match status" value="1"/>
</dbReference>
<dbReference type="GO" id="GO:0006508">
    <property type="term" value="P:proteolysis"/>
    <property type="evidence" value="ECO:0007669"/>
    <property type="project" value="InterPro"/>
</dbReference>
<protein>
    <submittedName>
        <fullName evidence="1">Peptidase M19</fullName>
    </submittedName>
</protein>
<dbReference type="InterPro" id="IPR008257">
    <property type="entry name" value="Pept_M19"/>
</dbReference>
<dbReference type="EMBL" id="CP021404">
    <property type="protein sequence ID" value="ATI41143.1"/>
    <property type="molecule type" value="Genomic_DNA"/>
</dbReference>
<dbReference type="PROSITE" id="PS51365">
    <property type="entry name" value="RENAL_DIPEPTIDASE_2"/>
    <property type="match status" value="1"/>
</dbReference>
<dbReference type="GO" id="GO:0070573">
    <property type="term" value="F:metallodipeptidase activity"/>
    <property type="evidence" value="ECO:0007669"/>
    <property type="project" value="InterPro"/>
</dbReference>
<organism evidence="1 2">
    <name type="scientific">Pacificitalea manganoxidans</name>
    <dbReference type="NCBI Taxonomy" id="1411902"/>
    <lineage>
        <taxon>Bacteria</taxon>
        <taxon>Pseudomonadati</taxon>
        <taxon>Pseudomonadota</taxon>
        <taxon>Alphaproteobacteria</taxon>
        <taxon>Rhodobacterales</taxon>
        <taxon>Paracoccaceae</taxon>
        <taxon>Pacificitalea</taxon>
    </lineage>
</organism>
<keyword evidence="2" id="KW-1185">Reference proteome</keyword>
<name>A0A291LWM9_9RHOB</name>
<dbReference type="PANTHER" id="PTHR10443">
    <property type="entry name" value="MICROSOMAL DIPEPTIDASE"/>
    <property type="match status" value="1"/>
</dbReference>
<dbReference type="Pfam" id="PF01244">
    <property type="entry name" value="Peptidase_M19"/>
    <property type="match status" value="1"/>
</dbReference>
<dbReference type="OrthoDB" id="9804920at2"/>
<sequence length="329" mass="35829">MTDTSLHSRSLVIDALQCSDFNRDILLEAQQGGVTAISASSVLWEGFRGGMDYVIMWKAKLAENADIAMPVRSLADIERAKAEGKVGIIFGWQNTSPVEDRLDYFGIFKDLGVNIMQLTYNTQNFFGAGYLEQTDSGLTGFGREAVDAMNTAGITIDLSHVGVQTSLDTIAHSAKPVAITHCLPRALKDVPRNKPDEVFKACAEKGGVIGTSLFAPGLAAGNDARVRDVIDAMEHTLDLVGEDHVAIGTDFNHNRARPGPWLLWANRDKGTGRTLTEFGSAKISKPEGIRSNAEFPNLTAEMQARGWSEARIEKILGGNWMRLFGETWG</sequence>
<dbReference type="RefSeq" id="WP_097372685.1">
    <property type="nucleotide sequence ID" value="NZ_CP021404.1"/>
</dbReference>
<reference evidence="1 2" key="1">
    <citation type="submission" date="2017-05" db="EMBL/GenBank/DDBJ databases">
        <title>Comparative genomic and metabolic analysis of manganese-oxidizing mechanisms in Celeribater manganoxidans DY25T: its adaption to the environment of polymetallic nodule.</title>
        <authorList>
            <person name="Wang X."/>
        </authorList>
    </citation>
    <scope>NUCLEOTIDE SEQUENCE [LARGE SCALE GENOMIC DNA]</scope>
    <source>
        <strain evidence="1 2">DY25</strain>
    </source>
</reference>
<dbReference type="Gene3D" id="3.20.20.140">
    <property type="entry name" value="Metal-dependent hydrolases"/>
    <property type="match status" value="1"/>
</dbReference>